<name>A0AAJ0XHF5_HALSE</name>
<reference evidence="13" key="2">
    <citation type="journal article" date="2020" name="Microorganisms">
        <title>Osmotic Adaptation and Compatible Solute Biosynthesis of Phototrophic Bacteria as Revealed from Genome Analyses.</title>
        <authorList>
            <person name="Imhoff J.F."/>
            <person name="Rahn T."/>
            <person name="Kunzel S."/>
            <person name="Keller A."/>
            <person name="Neulinger S.C."/>
        </authorList>
    </citation>
    <scope>NUCLEOTIDE SEQUENCE</scope>
    <source>
        <strain evidence="13">DSM 4395</strain>
    </source>
</reference>
<dbReference type="InterPro" id="IPR036412">
    <property type="entry name" value="HAD-like_sf"/>
</dbReference>
<feature type="binding site" evidence="12">
    <location>
        <position position="19"/>
    </location>
    <ligand>
        <name>substrate</name>
    </ligand>
</feature>
<organism evidence="13 14">
    <name type="scientific">Halochromatium salexigens</name>
    <name type="common">Chromatium salexigens</name>
    <dbReference type="NCBI Taxonomy" id="49447"/>
    <lineage>
        <taxon>Bacteria</taxon>
        <taxon>Pseudomonadati</taxon>
        <taxon>Pseudomonadota</taxon>
        <taxon>Gammaproteobacteria</taxon>
        <taxon>Chromatiales</taxon>
        <taxon>Chromatiaceae</taxon>
        <taxon>Halochromatium</taxon>
    </lineage>
</organism>
<keyword evidence="11" id="KW-0448">Lipopolysaccharide biosynthesis</keyword>
<dbReference type="Gene3D" id="3.40.50.1000">
    <property type="entry name" value="HAD superfamily/HAD-like"/>
    <property type="match status" value="1"/>
</dbReference>
<evidence type="ECO:0000256" key="3">
    <source>
        <dbReference type="ARBA" id="ARBA00005893"/>
    </source>
</evidence>
<evidence type="ECO:0000313" key="14">
    <source>
        <dbReference type="Proteomes" id="UP001296967"/>
    </source>
</evidence>
<feature type="binding site" evidence="12">
    <location>
        <position position="17"/>
    </location>
    <ligand>
        <name>Mg(2+)</name>
        <dbReference type="ChEBI" id="CHEBI:18420"/>
    </ligand>
</feature>
<evidence type="ECO:0000256" key="9">
    <source>
        <dbReference type="ARBA" id="ARBA00022842"/>
    </source>
</evidence>
<dbReference type="PIRSF" id="PIRSF006118">
    <property type="entry name" value="KDO8-P_Ptase"/>
    <property type="match status" value="1"/>
</dbReference>
<comment type="catalytic activity">
    <reaction evidence="1 11">
        <text>3-deoxy-alpha-D-manno-2-octulosonate-8-phosphate + H2O = 3-deoxy-alpha-D-manno-oct-2-ulosonate + phosphate</text>
        <dbReference type="Rhea" id="RHEA:11500"/>
        <dbReference type="ChEBI" id="CHEBI:15377"/>
        <dbReference type="ChEBI" id="CHEBI:43474"/>
        <dbReference type="ChEBI" id="CHEBI:85985"/>
        <dbReference type="ChEBI" id="CHEBI:85986"/>
        <dbReference type="EC" id="3.1.3.45"/>
    </reaction>
</comment>
<keyword evidence="9 11" id="KW-0460">Magnesium</keyword>
<dbReference type="InterPro" id="IPR010023">
    <property type="entry name" value="KdsC_fam"/>
</dbReference>
<dbReference type="FunFam" id="3.40.50.1000:FF:000029">
    <property type="entry name" value="3-deoxy-D-manno-octulosonate 8-phosphate phosphatase KdsC"/>
    <property type="match status" value="1"/>
</dbReference>
<dbReference type="InterPro" id="IPR023214">
    <property type="entry name" value="HAD_sf"/>
</dbReference>
<accession>A0AAJ0XHF5</accession>
<comment type="subunit">
    <text evidence="4 11">Homotetramer.</text>
</comment>
<evidence type="ECO:0000256" key="5">
    <source>
        <dbReference type="ARBA" id="ARBA00013066"/>
    </source>
</evidence>
<evidence type="ECO:0000256" key="12">
    <source>
        <dbReference type="PIRSR" id="PIRSR006118-2"/>
    </source>
</evidence>
<comment type="caution">
    <text evidence="13">The sequence shown here is derived from an EMBL/GenBank/DDBJ whole genome shotgun (WGS) entry which is preliminary data.</text>
</comment>
<dbReference type="GO" id="GO:0008781">
    <property type="term" value="F:N-acylneuraminate cytidylyltransferase activity"/>
    <property type="evidence" value="ECO:0007669"/>
    <property type="project" value="TreeGrafter"/>
</dbReference>
<dbReference type="NCBIfam" id="TIGR01670">
    <property type="entry name" value="KdsC-phosphatas"/>
    <property type="match status" value="1"/>
</dbReference>
<comment type="function">
    <text evidence="11">Catalyzes the hydrolysis of 3-deoxy-D-manno-octulosonate 8-phosphate (KDO 8-P) to 3-deoxy-D-manno-octulosonate (KDO) and inorganic phosphate.</text>
</comment>
<dbReference type="Pfam" id="PF08282">
    <property type="entry name" value="Hydrolase_3"/>
    <property type="match status" value="1"/>
</dbReference>
<keyword evidence="7 11" id="KW-0479">Metal-binding</keyword>
<dbReference type="RefSeq" id="WP_201246467.1">
    <property type="nucleotide sequence ID" value="NZ_NHSF01000067.1"/>
</dbReference>
<keyword evidence="8 11" id="KW-0378">Hydrolase</keyword>
<dbReference type="PANTHER" id="PTHR21485:SF3">
    <property type="entry name" value="N-ACYLNEURAMINATE CYTIDYLYLTRANSFERASE"/>
    <property type="match status" value="1"/>
</dbReference>
<gene>
    <name evidence="13" type="ORF">CCR82_14185</name>
</gene>
<protein>
    <recommendedName>
        <fullName evidence="6 11">3-deoxy-D-manno-octulosonate 8-phosphate phosphatase KdsC</fullName>
        <ecNumber evidence="5 11">3.1.3.45</ecNumber>
    </recommendedName>
    <alternativeName>
        <fullName evidence="10 11">KDO 8-P phosphatase</fullName>
    </alternativeName>
</protein>
<evidence type="ECO:0000256" key="7">
    <source>
        <dbReference type="ARBA" id="ARBA00022723"/>
    </source>
</evidence>
<dbReference type="NCBIfam" id="NF007019">
    <property type="entry name" value="PRK09484.1"/>
    <property type="match status" value="1"/>
</dbReference>
<dbReference type="AlphaFoldDB" id="A0AAJ0XHF5"/>
<dbReference type="GO" id="GO:0046872">
    <property type="term" value="F:metal ion binding"/>
    <property type="evidence" value="ECO:0007669"/>
    <property type="project" value="UniProtKB-UniRule"/>
</dbReference>
<evidence type="ECO:0000256" key="4">
    <source>
        <dbReference type="ARBA" id="ARBA00011881"/>
    </source>
</evidence>
<dbReference type="SUPFAM" id="SSF56784">
    <property type="entry name" value="HAD-like"/>
    <property type="match status" value="1"/>
</dbReference>
<dbReference type="GO" id="GO:0009103">
    <property type="term" value="P:lipopolysaccharide biosynthetic process"/>
    <property type="evidence" value="ECO:0007669"/>
    <property type="project" value="UniProtKB-UniRule"/>
</dbReference>
<reference evidence="13" key="1">
    <citation type="submission" date="2017-05" db="EMBL/GenBank/DDBJ databases">
        <authorList>
            <person name="Imhoff J.F."/>
            <person name="Rahn T."/>
            <person name="Kuenzel S."/>
            <person name="Neulinger S.C."/>
        </authorList>
    </citation>
    <scope>NUCLEOTIDE SEQUENCE</scope>
    <source>
        <strain evidence="13">DSM 4395</strain>
    </source>
</reference>
<evidence type="ECO:0000256" key="6">
    <source>
        <dbReference type="ARBA" id="ARBA00020092"/>
    </source>
</evidence>
<evidence type="ECO:0000256" key="10">
    <source>
        <dbReference type="ARBA" id="ARBA00031051"/>
    </source>
</evidence>
<dbReference type="Proteomes" id="UP001296967">
    <property type="component" value="Unassembled WGS sequence"/>
</dbReference>
<feature type="binding site" evidence="12">
    <location>
        <position position="110"/>
    </location>
    <ligand>
        <name>Mg(2+)</name>
        <dbReference type="ChEBI" id="CHEBI:18420"/>
    </ligand>
</feature>
<evidence type="ECO:0000256" key="8">
    <source>
        <dbReference type="ARBA" id="ARBA00022801"/>
    </source>
</evidence>
<evidence type="ECO:0000313" key="13">
    <source>
        <dbReference type="EMBL" id="MBK5931635.1"/>
    </source>
</evidence>
<dbReference type="InterPro" id="IPR050793">
    <property type="entry name" value="CMP-NeuNAc_synthase"/>
</dbReference>
<comment type="cofactor">
    <cofactor evidence="2 11 12">
        <name>Mg(2+)</name>
        <dbReference type="ChEBI" id="CHEBI:18420"/>
    </cofactor>
</comment>
<proteinExistence type="inferred from homology"/>
<dbReference type="SFLD" id="SFLDS00003">
    <property type="entry name" value="Haloacid_Dehalogenase"/>
    <property type="match status" value="1"/>
</dbReference>
<dbReference type="EMBL" id="NHSF01000067">
    <property type="protein sequence ID" value="MBK5931635.1"/>
    <property type="molecule type" value="Genomic_DNA"/>
</dbReference>
<dbReference type="EC" id="3.1.3.45" evidence="5 11"/>
<dbReference type="PANTHER" id="PTHR21485">
    <property type="entry name" value="HAD SUPERFAMILY MEMBERS CMAS AND KDSC"/>
    <property type="match status" value="1"/>
</dbReference>
<dbReference type="SFLD" id="SFLDG01136">
    <property type="entry name" value="C1.6:_Phosphoserine_Phosphatas"/>
    <property type="match status" value="1"/>
</dbReference>
<sequence length="182" mass="19788">MTDFNTRARAIELVIFDVDGVMTDGSLYLGDDGQEYKAFHSRDGHGMTMLREAGIAMAVITGRRSEVVRIRMESLGVAHVYQGQRDKAPAYAALRAACGLEHAQMAYVGDDVVDVPVMRQVGLAVAVADAHPLVKAHCHWQTRLPGGRGAVREVCEELLAAQGKLDALLQRYAARLDVAEQA</sequence>
<evidence type="ECO:0000256" key="1">
    <source>
        <dbReference type="ARBA" id="ARBA00000898"/>
    </source>
</evidence>
<dbReference type="GO" id="GO:0019143">
    <property type="term" value="F:3-deoxy-manno-octulosonate-8-phosphatase activity"/>
    <property type="evidence" value="ECO:0007669"/>
    <property type="project" value="UniProtKB-UniRule"/>
</dbReference>
<comment type="similarity">
    <text evidence="3 11">Belongs to the KdsC family.</text>
</comment>
<dbReference type="SFLD" id="SFLDG01138">
    <property type="entry name" value="C1.6.2:_Deoxy-d-mannose-octulo"/>
    <property type="match status" value="1"/>
</dbReference>
<evidence type="ECO:0000256" key="11">
    <source>
        <dbReference type="PIRNR" id="PIRNR006118"/>
    </source>
</evidence>
<keyword evidence="14" id="KW-1185">Reference proteome</keyword>
<evidence type="ECO:0000256" key="2">
    <source>
        <dbReference type="ARBA" id="ARBA00001946"/>
    </source>
</evidence>